<evidence type="ECO:0000256" key="1">
    <source>
        <dbReference type="ARBA" id="ARBA00023015"/>
    </source>
</evidence>
<evidence type="ECO:0000259" key="4">
    <source>
        <dbReference type="PROSITE" id="PS50937"/>
    </source>
</evidence>
<dbReference type="AlphaFoldDB" id="A0A1M5Q7H9"/>
<dbReference type="InterPro" id="IPR011788">
    <property type="entry name" value="ZntR"/>
</dbReference>
<organism evidence="5 6">
    <name type="scientific">Marisediminitalea aggregata</name>
    <dbReference type="NCBI Taxonomy" id="634436"/>
    <lineage>
        <taxon>Bacteria</taxon>
        <taxon>Pseudomonadati</taxon>
        <taxon>Pseudomonadota</taxon>
        <taxon>Gammaproteobacteria</taxon>
        <taxon>Alteromonadales</taxon>
        <taxon>Alteromonadaceae</taxon>
        <taxon>Marisediminitalea</taxon>
    </lineage>
</organism>
<dbReference type="Pfam" id="PF09278">
    <property type="entry name" value="MerR-DNA-bind"/>
    <property type="match status" value="1"/>
</dbReference>
<proteinExistence type="predicted"/>
<dbReference type="SUPFAM" id="SSF46955">
    <property type="entry name" value="Putative DNA-binding domain"/>
    <property type="match status" value="1"/>
</dbReference>
<dbReference type="STRING" id="634436.SAMN05216361_3762"/>
<feature type="domain" description="HTH merR-type" evidence="4">
    <location>
        <begin position="6"/>
        <end position="75"/>
    </location>
</feature>
<dbReference type="GO" id="GO:0003677">
    <property type="term" value="F:DNA binding"/>
    <property type="evidence" value="ECO:0007669"/>
    <property type="project" value="UniProtKB-KW"/>
</dbReference>
<dbReference type="InterPro" id="IPR015358">
    <property type="entry name" value="Tscrpt_reg_MerR_DNA-bd"/>
</dbReference>
<dbReference type="PANTHER" id="PTHR30204">
    <property type="entry name" value="REDOX-CYCLING DRUG-SENSING TRANSCRIPTIONAL ACTIVATOR SOXR"/>
    <property type="match status" value="1"/>
</dbReference>
<dbReference type="Gene3D" id="1.10.1660.10">
    <property type="match status" value="1"/>
</dbReference>
<reference evidence="6" key="1">
    <citation type="submission" date="2016-11" db="EMBL/GenBank/DDBJ databases">
        <authorList>
            <person name="Varghese N."/>
            <person name="Submissions S."/>
        </authorList>
    </citation>
    <scope>NUCLEOTIDE SEQUENCE [LARGE SCALE GENOMIC DNA]</scope>
    <source>
        <strain evidence="6">CGMCC 1.8995</strain>
    </source>
</reference>
<dbReference type="GO" id="GO:0006351">
    <property type="term" value="P:DNA-templated transcription"/>
    <property type="evidence" value="ECO:0007669"/>
    <property type="project" value="InterPro"/>
</dbReference>
<dbReference type="NCBIfam" id="TIGR02043">
    <property type="entry name" value="ZntR"/>
    <property type="match status" value="1"/>
</dbReference>
<evidence type="ECO:0000313" key="5">
    <source>
        <dbReference type="EMBL" id="SHH09709.1"/>
    </source>
</evidence>
<dbReference type="PROSITE" id="PS00552">
    <property type="entry name" value="HTH_MERR_1"/>
    <property type="match status" value="1"/>
</dbReference>
<name>A0A1M5Q7H9_9ALTE</name>
<dbReference type="NCBIfam" id="NF007069">
    <property type="entry name" value="PRK09514.1"/>
    <property type="match status" value="1"/>
</dbReference>
<dbReference type="Proteomes" id="UP000184520">
    <property type="component" value="Unassembled WGS sequence"/>
</dbReference>
<dbReference type="GO" id="GO:0003700">
    <property type="term" value="F:DNA-binding transcription factor activity"/>
    <property type="evidence" value="ECO:0007669"/>
    <property type="project" value="InterPro"/>
</dbReference>
<accession>A0A1M5Q7H9</accession>
<dbReference type="InterPro" id="IPR000551">
    <property type="entry name" value="MerR-type_HTH_dom"/>
</dbReference>
<dbReference type="PANTHER" id="PTHR30204:SF92">
    <property type="entry name" value="HTH-TYPE TRANSCRIPTIONAL REGULATOR ZNTR"/>
    <property type="match status" value="1"/>
</dbReference>
<dbReference type="CDD" id="cd04770">
    <property type="entry name" value="HTH_HMRTR"/>
    <property type="match status" value="1"/>
</dbReference>
<dbReference type="InterPro" id="IPR047057">
    <property type="entry name" value="MerR_fam"/>
</dbReference>
<dbReference type="Pfam" id="PF00376">
    <property type="entry name" value="MerR"/>
    <property type="match status" value="1"/>
</dbReference>
<dbReference type="SMART" id="SM00422">
    <property type="entry name" value="HTH_MERR"/>
    <property type="match status" value="1"/>
</dbReference>
<protein>
    <submittedName>
        <fullName evidence="5">MerR family transcriptional regulator, Zn(II)-responsive regulator of zntA</fullName>
    </submittedName>
</protein>
<keyword evidence="2" id="KW-0238">DNA-binding</keyword>
<gene>
    <name evidence="5" type="ORF">SAMN05216361_3762</name>
</gene>
<evidence type="ECO:0000256" key="3">
    <source>
        <dbReference type="ARBA" id="ARBA00023163"/>
    </source>
</evidence>
<dbReference type="GO" id="GO:0008270">
    <property type="term" value="F:zinc ion binding"/>
    <property type="evidence" value="ECO:0007669"/>
    <property type="project" value="InterPro"/>
</dbReference>
<sequence length="141" mass="15817">MKTQNSYKIGQLASVTGLTVDTIRFYESKGLITPATRSASGYRLYSQVDITTLQFIQRAKRVGFTLDEIHELLALKLHPDDHTCEEVKQYTADKMQEVNEKIAELVRIRDSLQALHNVCCGGNESAAHCSILQMLDTVDTL</sequence>
<dbReference type="EMBL" id="FQWD01000006">
    <property type="protein sequence ID" value="SHH09709.1"/>
    <property type="molecule type" value="Genomic_DNA"/>
</dbReference>
<dbReference type="PRINTS" id="PR00040">
    <property type="entry name" value="HTHMERR"/>
</dbReference>
<evidence type="ECO:0000256" key="2">
    <source>
        <dbReference type="ARBA" id="ARBA00023125"/>
    </source>
</evidence>
<dbReference type="InterPro" id="IPR009061">
    <property type="entry name" value="DNA-bd_dom_put_sf"/>
</dbReference>
<dbReference type="PROSITE" id="PS50937">
    <property type="entry name" value="HTH_MERR_2"/>
    <property type="match status" value="1"/>
</dbReference>
<dbReference type="RefSeq" id="WP_073324704.1">
    <property type="nucleotide sequence ID" value="NZ_FQWD01000006.1"/>
</dbReference>
<evidence type="ECO:0000313" key="6">
    <source>
        <dbReference type="Proteomes" id="UP000184520"/>
    </source>
</evidence>
<keyword evidence="3" id="KW-0804">Transcription</keyword>
<keyword evidence="1" id="KW-0805">Transcription regulation</keyword>
<keyword evidence="6" id="KW-1185">Reference proteome</keyword>
<dbReference type="OrthoDB" id="9802039at2"/>